<protein>
    <recommendedName>
        <fullName evidence="3">Apple domain-containing protein</fullName>
    </recommendedName>
</protein>
<dbReference type="AlphaFoldDB" id="A0A419PNE0"/>
<reference evidence="1 2" key="2">
    <citation type="journal article" date="2021" name="Genomics">
        <title>High-quality reference genome for Clonorchis sinensis.</title>
        <authorList>
            <person name="Young N.D."/>
            <person name="Stroehlein A.J."/>
            <person name="Kinkar L."/>
            <person name="Wang T."/>
            <person name="Sohn W.M."/>
            <person name="Chang B.C.H."/>
            <person name="Kaur P."/>
            <person name="Weisz D."/>
            <person name="Dudchenko O."/>
            <person name="Aiden E.L."/>
            <person name="Korhonen P.K."/>
            <person name="Gasser R.B."/>
        </authorList>
    </citation>
    <scope>NUCLEOTIDE SEQUENCE [LARGE SCALE GENOMIC DNA]</scope>
    <source>
        <strain evidence="1">Cs-k2</strain>
    </source>
</reference>
<evidence type="ECO:0000313" key="2">
    <source>
        <dbReference type="Proteomes" id="UP000286415"/>
    </source>
</evidence>
<proteinExistence type="predicted"/>
<dbReference type="InParanoid" id="A0A419PNE0"/>
<dbReference type="Proteomes" id="UP000286415">
    <property type="component" value="Unassembled WGS sequence"/>
</dbReference>
<reference evidence="1 2" key="1">
    <citation type="journal article" date="2018" name="Biotechnol. Adv.">
        <title>Improved genomic resources and new bioinformatic workflow for the carcinogenic parasite Clonorchis sinensis: Biotechnological implications.</title>
        <authorList>
            <person name="Wang D."/>
            <person name="Korhonen P.K."/>
            <person name="Gasser R.B."/>
            <person name="Young N.D."/>
        </authorList>
    </citation>
    <scope>NUCLEOTIDE SEQUENCE [LARGE SCALE GENOMIC DNA]</scope>
    <source>
        <strain evidence="1">Cs-k2</strain>
    </source>
</reference>
<evidence type="ECO:0008006" key="3">
    <source>
        <dbReference type="Google" id="ProtNLM"/>
    </source>
</evidence>
<name>A0A419PNE0_CLOSI</name>
<evidence type="ECO:0000313" key="1">
    <source>
        <dbReference type="EMBL" id="KAG5453375.1"/>
    </source>
</evidence>
<accession>A0A419PNE0</accession>
<organism evidence="1 2">
    <name type="scientific">Clonorchis sinensis</name>
    <name type="common">Chinese liver fluke</name>
    <dbReference type="NCBI Taxonomy" id="79923"/>
    <lineage>
        <taxon>Eukaryota</taxon>
        <taxon>Metazoa</taxon>
        <taxon>Spiralia</taxon>
        <taxon>Lophotrochozoa</taxon>
        <taxon>Platyhelminthes</taxon>
        <taxon>Trematoda</taxon>
        <taxon>Digenea</taxon>
        <taxon>Opisthorchiida</taxon>
        <taxon>Opisthorchiata</taxon>
        <taxon>Opisthorchiidae</taxon>
        <taxon>Clonorchis</taxon>
    </lineage>
</organism>
<keyword evidence="2" id="KW-1185">Reference proteome</keyword>
<dbReference type="SUPFAM" id="SSF56436">
    <property type="entry name" value="C-type lectin-like"/>
    <property type="match status" value="1"/>
</dbReference>
<comment type="caution">
    <text evidence="1">The sequence shown here is derived from an EMBL/GenBank/DDBJ whole genome shotgun (WGS) entry which is preliminary data.</text>
</comment>
<dbReference type="InterPro" id="IPR016187">
    <property type="entry name" value="CTDL_fold"/>
</dbReference>
<gene>
    <name evidence="1" type="ORF">CSKR_109391</name>
</gene>
<dbReference type="EMBL" id="NIRI02000013">
    <property type="protein sequence ID" value="KAG5453375.1"/>
    <property type="molecule type" value="Genomic_DNA"/>
</dbReference>
<dbReference type="OrthoDB" id="6256205at2759"/>
<sequence>MLIFSLYALLQQALQAQSGCPSDYFIISPHLCVIDLGGAPTFCRASQMCATFGAARGHLAFLVGRNARQIMRQLPEKTNLWLGLNQFLTEVSPSTVGWRDVDPRTPEYKTVGGEIIWSNGEPDGGDPIIISKCKNAIMYDCSTTCDWVTLSVFCEYGGPLPTGILRQMYHSEFPMRLANFIETDPNWFGCYQDVDAFSALDCAHKCTTDVACRSIYYDPSNGDAARRCVHMMYADARLCSTVKSDKAEWRRYAKTSYVGN</sequence>